<sequence>MSNHNSTTQEEEDILKLLRPSRSQSIEATNKERDYGASLREYSKFSVSVSQLFDSTSLNNIVEAVEREPPISQEEQLRRLRIRAGLIGSNLPDYYTQSYQHQQNKANQNHISFTGSMPALNIQSLPKPGNMFGSFISKAQNAASGLMKQVNVVAEAAKQVVSDAQAMIVVEEKPQQSQLQRQFSTKEHSSQGGLYHPESNLPELTPPAPDEVKGNSEHFSEFVDEDESRAKRRAWGQLSSTEENQNYDQEGSFEDEEEEDDDDDRDRWIKPQSHQGRGRNDRMTEAEINDEEAWLRSSNRDERAAIRARDGMLMAAVTGIHDPMVNGQSYYEDEEDYSDQYKDDLPHQNEERNGEFTLDEEEEDEIMAHVRRRHQKLQDLSEGEDDFQSGYSDEEVGDEEVEEGDDDNDAYSHHLNQHRRSRHNRSFVANEDEEDQCEWDEDPIGSNEETSSCEYYNNKQNHKKSRNRGKQDSSISNEAMRMVPPPEDEPGEKRGDPVNEEVEQKRKKRDGDTNHRSSLLQTRLESLKPTPGIAIDAKHPLARKRWFDAFDHVCRQLTKK</sequence>
<feature type="region of interest" description="Disordered" evidence="1">
    <location>
        <begin position="322"/>
        <end position="531"/>
    </location>
</feature>
<feature type="compositionally biased region" description="Acidic residues" evidence="1">
    <location>
        <begin position="430"/>
        <end position="443"/>
    </location>
</feature>
<feature type="compositionally biased region" description="Basic and acidic residues" evidence="1">
    <location>
        <begin position="210"/>
        <end position="221"/>
    </location>
</feature>
<feature type="region of interest" description="Disordered" evidence="1">
    <location>
        <begin position="173"/>
        <end position="300"/>
    </location>
</feature>
<keyword evidence="3" id="KW-1185">Reference proteome</keyword>
<dbReference type="WBParaSite" id="HNAJ_0001042501-mRNA-1">
    <property type="protein sequence ID" value="HNAJ_0001042501-mRNA-1"/>
    <property type="gene ID" value="HNAJ_0001042501"/>
</dbReference>
<dbReference type="AlphaFoldDB" id="A0A0R3TS25"/>
<evidence type="ECO:0000313" key="2">
    <source>
        <dbReference type="EMBL" id="VDO07920.1"/>
    </source>
</evidence>
<dbReference type="OrthoDB" id="6269347at2759"/>
<proteinExistence type="predicted"/>
<reference evidence="2 3" key="2">
    <citation type="submission" date="2018-11" db="EMBL/GenBank/DDBJ databases">
        <authorList>
            <consortium name="Pathogen Informatics"/>
        </authorList>
    </citation>
    <scope>NUCLEOTIDE SEQUENCE [LARGE SCALE GENOMIC DNA]</scope>
</reference>
<feature type="region of interest" description="Disordered" evidence="1">
    <location>
        <begin position="1"/>
        <end position="32"/>
    </location>
</feature>
<protein>
    <submittedName>
        <fullName evidence="4">Protein unc-13 homolog A</fullName>
    </submittedName>
</protein>
<dbReference type="Proteomes" id="UP000278807">
    <property type="component" value="Unassembled WGS sequence"/>
</dbReference>
<feature type="compositionally biased region" description="Polar residues" evidence="1">
    <location>
        <begin position="447"/>
        <end position="459"/>
    </location>
</feature>
<name>A0A0R3TS25_RODNA</name>
<feature type="compositionally biased region" description="Polar residues" evidence="1">
    <location>
        <begin position="237"/>
        <end position="249"/>
    </location>
</feature>
<evidence type="ECO:0000256" key="1">
    <source>
        <dbReference type="SAM" id="MobiDB-lite"/>
    </source>
</evidence>
<accession>A0A0R3TS25</accession>
<dbReference type="EMBL" id="UZAE01013041">
    <property type="protein sequence ID" value="VDO07920.1"/>
    <property type="molecule type" value="Genomic_DNA"/>
</dbReference>
<organism evidence="4">
    <name type="scientific">Rodentolepis nana</name>
    <name type="common">Dwarf tapeworm</name>
    <name type="synonym">Hymenolepis nana</name>
    <dbReference type="NCBI Taxonomy" id="102285"/>
    <lineage>
        <taxon>Eukaryota</taxon>
        <taxon>Metazoa</taxon>
        <taxon>Spiralia</taxon>
        <taxon>Lophotrochozoa</taxon>
        <taxon>Platyhelminthes</taxon>
        <taxon>Cestoda</taxon>
        <taxon>Eucestoda</taxon>
        <taxon>Cyclophyllidea</taxon>
        <taxon>Hymenolepididae</taxon>
        <taxon>Rodentolepis</taxon>
    </lineage>
</organism>
<feature type="compositionally biased region" description="Acidic residues" evidence="1">
    <location>
        <begin position="251"/>
        <end position="264"/>
    </location>
</feature>
<reference evidence="4" key="1">
    <citation type="submission" date="2017-02" db="UniProtKB">
        <authorList>
            <consortium name="WormBaseParasite"/>
        </authorList>
    </citation>
    <scope>IDENTIFICATION</scope>
</reference>
<feature type="compositionally biased region" description="Basic and acidic residues" evidence="1">
    <location>
        <begin position="339"/>
        <end position="354"/>
    </location>
</feature>
<gene>
    <name evidence="2" type="ORF">HNAJ_LOCUS10420</name>
</gene>
<evidence type="ECO:0000313" key="4">
    <source>
        <dbReference type="WBParaSite" id="HNAJ_0001042501-mRNA-1"/>
    </source>
</evidence>
<evidence type="ECO:0000313" key="3">
    <source>
        <dbReference type="Proteomes" id="UP000278807"/>
    </source>
</evidence>
<feature type="compositionally biased region" description="Basic residues" evidence="1">
    <location>
        <begin position="415"/>
        <end position="425"/>
    </location>
</feature>
<feature type="compositionally biased region" description="Acidic residues" evidence="1">
    <location>
        <begin position="381"/>
        <end position="409"/>
    </location>
</feature>